<dbReference type="Ensembl" id="ENSSVLT00005004820.1">
    <property type="protein sequence ID" value="ENSSVLP00005004379.1"/>
    <property type="gene ID" value="ENSSVLG00005003511.1"/>
</dbReference>
<proteinExistence type="predicted"/>
<accession>A0A8D2APA7</accession>
<protein>
    <submittedName>
        <fullName evidence="1">Uncharacterized protein</fullName>
    </submittedName>
</protein>
<organism evidence="1 2">
    <name type="scientific">Sciurus vulgaris</name>
    <name type="common">Eurasian red squirrel</name>
    <dbReference type="NCBI Taxonomy" id="55149"/>
    <lineage>
        <taxon>Eukaryota</taxon>
        <taxon>Metazoa</taxon>
        <taxon>Chordata</taxon>
        <taxon>Craniata</taxon>
        <taxon>Vertebrata</taxon>
        <taxon>Euteleostomi</taxon>
        <taxon>Mammalia</taxon>
        <taxon>Eutheria</taxon>
        <taxon>Euarchontoglires</taxon>
        <taxon>Glires</taxon>
        <taxon>Rodentia</taxon>
        <taxon>Sciuromorpha</taxon>
        <taxon>Sciuridae</taxon>
        <taxon>Sciurinae</taxon>
        <taxon>Sciurini</taxon>
        <taxon>Sciurus</taxon>
    </lineage>
</organism>
<reference evidence="1" key="2">
    <citation type="submission" date="2025-09" db="UniProtKB">
        <authorList>
            <consortium name="Ensembl"/>
        </authorList>
    </citation>
    <scope>IDENTIFICATION</scope>
</reference>
<dbReference type="Proteomes" id="UP000694564">
    <property type="component" value="Chromosome 4"/>
</dbReference>
<reference evidence="1" key="1">
    <citation type="submission" date="2025-08" db="UniProtKB">
        <authorList>
            <consortium name="Ensembl"/>
        </authorList>
    </citation>
    <scope>IDENTIFICATION</scope>
</reference>
<sequence length="58" mass="7244">MMKFLQNRKENKSLFLQNQIKRGQKRKRIKRKKSRMETSMNLIQRVYLETLNCLMIWL</sequence>
<name>A0A8D2APA7_SCIVU</name>
<evidence type="ECO:0000313" key="1">
    <source>
        <dbReference type="Ensembl" id="ENSSVLP00005004379.1"/>
    </source>
</evidence>
<dbReference type="AlphaFoldDB" id="A0A8D2APA7"/>
<evidence type="ECO:0000313" key="2">
    <source>
        <dbReference type="Proteomes" id="UP000694564"/>
    </source>
</evidence>
<keyword evidence="2" id="KW-1185">Reference proteome</keyword>